<reference evidence="2" key="1">
    <citation type="submission" date="2021-03" db="EMBL/GenBank/DDBJ databases">
        <title>Draft genome sequence of rust myrtle Austropuccinia psidii MF-1, a brazilian biotype.</title>
        <authorList>
            <person name="Quecine M.C."/>
            <person name="Pachon D.M.R."/>
            <person name="Bonatelli M.L."/>
            <person name="Correr F.H."/>
            <person name="Franceschini L.M."/>
            <person name="Leite T.F."/>
            <person name="Margarido G.R.A."/>
            <person name="Almeida C.A."/>
            <person name="Ferrarezi J.A."/>
            <person name="Labate C.A."/>
        </authorList>
    </citation>
    <scope>NUCLEOTIDE SEQUENCE</scope>
    <source>
        <strain evidence="2">MF-1</strain>
    </source>
</reference>
<evidence type="ECO:0000313" key="3">
    <source>
        <dbReference type="Proteomes" id="UP000765509"/>
    </source>
</evidence>
<sequence length="124" mass="13755">MEGDAPWRRGGEEYEEPQVAATLTGAPEASEAANLAHSDQPIVSQAEPNSLKIMEHMAQFMRQLTQEVAPRDNFKAPAFKNPSMKAPECFDGTQAHKLSGFIQYGQLIFHNDPANLFSDRQKVP</sequence>
<comment type="caution">
    <text evidence="2">The sequence shown here is derived from an EMBL/GenBank/DDBJ whole genome shotgun (WGS) entry which is preliminary data.</text>
</comment>
<accession>A0A9Q3EWP8</accession>
<dbReference type="Proteomes" id="UP000765509">
    <property type="component" value="Unassembled WGS sequence"/>
</dbReference>
<feature type="compositionally biased region" description="Basic and acidic residues" evidence="1">
    <location>
        <begin position="1"/>
        <end position="12"/>
    </location>
</feature>
<dbReference type="AlphaFoldDB" id="A0A9Q3EWP8"/>
<feature type="region of interest" description="Disordered" evidence="1">
    <location>
        <begin position="1"/>
        <end position="20"/>
    </location>
</feature>
<protein>
    <submittedName>
        <fullName evidence="2">Uncharacterized protein</fullName>
    </submittedName>
</protein>
<dbReference type="EMBL" id="AVOT02031692">
    <property type="protein sequence ID" value="MBW0525287.1"/>
    <property type="molecule type" value="Genomic_DNA"/>
</dbReference>
<evidence type="ECO:0000256" key="1">
    <source>
        <dbReference type="SAM" id="MobiDB-lite"/>
    </source>
</evidence>
<evidence type="ECO:0000313" key="2">
    <source>
        <dbReference type="EMBL" id="MBW0525287.1"/>
    </source>
</evidence>
<proteinExistence type="predicted"/>
<gene>
    <name evidence="2" type="ORF">O181_065002</name>
</gene>
<keyword evidence="3" id="KW-1185">Reference proteome</keyword>
<organism evidence="2 3">
    <name type="scientific">Austropuccinia psidii MF-1</name>
    <dbReference type="NCBI Taxonomy" id="1389203"/>
    <lineage>
        <taxon>Eukaryota</taxon>
        <taxon>Fungi</taxon>
        <taxon>Dikarya</taxon>
        <taxon>Basidiomycota</taxon>
        <taxon>Pucciniomycotina</taxon>
        <taxon>Pucciniomycetes</taxon>
        <taxon>Pucciniales</taxon>
        <taxon>Sphaerophragmiaceae</taxon>
        <taxon>Austropuccinia</taxon>
    </lineage>
</organism>
<name>A0A9Q3EWP8_9BASI</name>